<accession>A0A2T5IDL7</accession>
<dbReference type="PANTHER" id="PTHR11178">
    <property type="entry name" value="IRON-SULFUR CLUSTER SCAFFOLD PROTEIN NFU-RELATED"/>
    <property type="match status" value="1"/>
</dbReference>
<dbReference type="SUPFAM" id="SSF110836">
    <property type="entry name" value="Hypothetical protein SAV1430"/>
    <property type="match status" value="1"/>
</dbReference>
<dbReference type="InterPro" id="IPR036498">
    <property type="entry name" value="Nfu/NifU_N_sf"/>
</dbReference>
<dbReference type="AlphaFoldDB" id="A0A2T5IDL7"/>
<dbReference type="Pfam" id="PF08712">
    <property type="entry name" value="Nfu_N"/>
    <property type="match status" value="1"/>
</dbReference>
<evidence type="ECO:0000256" key="1">
    <source>
        <dbReference type="ARBA" id="ARBA00006420"/>
    </source>
</evidence>
<evidence type="ECO:0000259" key="2">
    <source>
        <dbReference type="SMART" id="SM00932"/>
    </source>
</evidence>
<dbReference type="EMBL" id="QAOK01000007">
    <property type="protein sequence ID" value="PTQ81925.1"/>
    <property type="molecule type" value="Genomic_DNA"/>
</dbReference>
<comment type="similarity">
    <text evidence="1">Belongs to the NifU family.</text>
</comment>
<evidence type="ECO:0000313" key="3">
    <source>
        <dbReference type="EMBL" id="PTQ81925.1"/>
    </source>
</evidence>
<dbReference type="GO" id="GO:0016226">
    <property type="term" value="P:iron-sulfur cluster assembly"/>
    <property type="evidence" value="ECO:0007669"/>
    <property type="project" value="InterPro"/>
</dbReference>
<gene>
    <name evidence="3" type="ORF">C8R21_107106</name>
</gene>
<organism evidence="3 4">
    <name type="scientific">Nitrosospira multiformis</name>
    <dbReference type="NCBI Taxonomy" id="1231"/>
    <lineage>
        <taxon>Bacteria</taxon>
        <taxon>Pseudomonadati</taxon>
        <taxon>Pseudomonadota</taxon>
        <taxon>Betaproteobacteria</taxon>
        <taxon>Nitrosomonadales</taxon>
        <taxon>Nitrosomonadaceae</taxon>
        <taxon>Nitrosospira</taxon>
    </lineage>
</organism>
<dbReference type="PIRSF" id="PIRSF036773">
    <property type="entry name" value="HIRIP5"/>
    <property type="match status" value="1"/>
</dbReference>
<sequence length="196" mass="21453">MPELFVKVPKMPKIVEIEGTPNRNALKFILKEPLTWGVTRSYDNAEQAKGDPLAEALFDIDHVTNVFYVDRWITVTQDGAADWQDLAREVADPIRAAPAADTQTAATVAAASAEIANLSPEDQQRLNLINEMLDEEIRPYLQSDGGDLHVLGLEGNRLSVHYQGACGTCPSSITGTLRGIQNMLRSIEPDLEVVAV</sequence>
<dbReference type="GO" id="GO:0051536">
    <property type="term" value="F:iron-sulfur cluster binding"/>
    <property type="evidence" value="ECO:0007669"/>
    <property type="project" value="InterPro"/>
</dbReference>
<reference evidence="3 4" key="1">
    <citation type="submission" date="2018-04" db="EMBL/GenBank/DDBJ databases">
        <title>Active sludge and wastewater microbial communities from Klosterneuburg, Austria.</title>
        <authorList>
            <person name="Wagner M."/>
        </authorList>
    </citation>
    <scope>NUCLEOTIDE SEQUENCE [LARGE SCALE GENOMIC DNA]</scope>
    <source>
        <strain evidence="3 4">Nl12</strain>
    </source>
</reference>
<dbReference type="Proteomes" id="UP000244152">
    <property type="component" value="Unassembled WGS sequence"/>
</dbReference>
<comment type="caution">
    <text evidence="3">The sequence shown here is derived from an EMBL/GenBank/DDBJ whole genome shotgun (WGS) entry which is preliminary data.</text>
</comment>
<feature type="domain" description="Scaffold protein Nfu/NifU N-terminal" evidence="2">
    <location>
        <begin position="15"/>
        <end position="101"/>
    </location>
</feature>
<dbReference type="SUPFAM" id="SSF117916">
    <property type="entry name" value="Fe-S cluster assembly (FSCA) domain-like"/>
    <property type="match status" value="1"/>
</dbReference>
<name>A0A2T5IDL7_9PROT</name>
<dbReference type="InterPro" id="IPR014824">
    <property type="entry name" value="Nfu/NifU_N"/>
</dbReference>
<evidence type="ECO:0000313" key="4">
    <source>
        <dbReference type="Proteomes" id="UP000244152"/>
    </source>
</evidence>
<dbReference type="InterPro" id="IPR001075">
    <property type="entry name" value="NIF_FeS_clus_asmbl_NifU_C"/>
</dbReference>
<proteinExistence type="inferred from homology"/>
<dbReference type="Gene3D" id="3.30.300.130">
    <property type="entry name" value="Fe-S cluster assembly (FSCA)"/>
    <property type="match status" value="1"/>
</dbReference>
<dbReference type="Pfam" id="PF01106">
    <property type="entry name" value="NifU"/>
    <property type="match status" value="1"/>
</dbReference>
<protein>
    <submittedName>
        <fullName evidence="3">Fe-S cluster biogenesis protein NfuA</fullName>
    </submittedName>
</protein>
<dbReference type="PANTHER" id="PTHR11178:SF1">
    <property type="entry name" value="NFU1 IRON-SULFUR CLUSTER SCAFFOLD HOMOLOG, MITOCHONDRIAL"/>
    <property type="match status" value="1"/>
</dbReference>
<dbReference type="InterPro" id="IPR034904">
    <property type="entry name" value="FSCA_dom_sf"/>
</dbReference>
<dbReference type="SMART" id="SM00932">
    <property type="entry name" value="Nfu_N"/>
    <property type="match status" value="1"/>
</dbReference>
<dbReference type="InterPro" id="IPR035433">
    <property type="entry name" value="NFU1-like"/>
</dbReference>
<dbReference type="Gene3D" id="3.30.1370.70">
    <property type="entry name" value="Scaffold protein Nfu/NifU, N-terminal domain"/>
    <property type="match status" value="1"/>
</dbReference>
<dbReference type="GO" id="GO:0005506">
    <property type="term" value="F:iron ion binding"/>
    <property type="evidence" value="ECO:0007669"/>
    <property type="project" value="InterPro"/>
</dbReference>